<accession>A0A0D7B197</accession>
<protein>
    <submittedName>
        <fullName evidence="2">Uncharacterized protein</fullName>
    </submittedName>
</protein>
<dbReference type="AlphaFoldDB" id="A0A0D7B197"/>
<proteinExistence type="predicted"/>
<keyword evidence="3" id="KW-1185">Reference proteome</keyword>
<reference evidence="2 3" key="1">
    <citation type="journal article" date="2015" name="Fungal Genet. Biol.">
        <title>Evolution of novel wood decay mechanisms in Agaricales revealed by the genome sequences of Fistulina hepatica and Cylindrobasidium torrendii.</title>
        <authorList>
            <person name="Floudas D."/>
            <person name="Held B.W."/>
            <person name="Riley R."/>
            <person name="Nagy L.G."/>
            <person name="Koehler G."/>
            <person name="Ransdell A.S."/>
            <person name="Younus H."/>
            <person name="Chow J."/>
            <person name="Chiniquy J."/>
            <person name="Lipzen A."/>
            <person name="Tritt A."/>
            <person name="Sun H."/>
            <person name="Haridas S."/>
            <person name="LaButti K."/>
            <person name="Ohm R.A."/>
            <person name="Kues U."/>
            <person name="Blanchette R.A."/>
            <person name="Grigoriev I.V."/>
            <person name="Minto R.E."/>
            <person name="Hibbett D.S."/>
        </authorList>
    </citation>
    <scope>NUCLEOTIDE SEQUENCE [LARGE SCALE GENOMIC DNA]</scope>
    <source>
        <strain evidence="2 3">FP15055 ss-10</strain>
    </source>
</reference>
<sequence length="660" mass="75377">MRTKRRIRSRVHFYAHWRIPVYSREFPALFRRWTLSLSAHLRSLANLLLNHTRRKESRRATSQSAASQSIKHLPHSLRELERHIALFDGDDATAAHRKRERNLSSLRWLFKTTSHRSVKFVIQQSLGAQPRSPGQDSSDSSMQEVFDNKDYRPTVIKGININLTQAEIDTNLRLLRSYATMAPMSLSWKKSGLIACLVDVPDVRVLTQTQRLELRRSMERAFSDAREPLYLPVLAWQLLFFAANVRSETSTLLQGQYAALRICLDIVAQVKSRNLRALGVDEDFNIVPTWLDYNVDRTRSRSEVSPLTLSMTLETFLIRAGIAHYDVLGGGSGAPWVYADNDDDKLFRPRIRLLLDINQCFVMAFNTGPAPHLNGTHLEGLWEVIKTCVDGGTSLVEDSAVCIAIHSTLETVINTKDPDNGLQPYPHFAGAFREMLATYALIANHTFKPTSPPTSLLLHTAARCDQFHKVLHFGIYRDVPEAYDIFMNTSPEGPTSQNEDDIGLFVTEFAQGAARSTSRDAAETWKDEAERKRCAEWFLDKERFPRLVQQAGKWANHWDYQVLDKWHPQLDVWYYQELGRVLSEMRMGQERHDTEALRLHDSAQAASVIDEQEQTPEHAPLHGFLARVQARCRVRWSGARDEERGVVTGIADDEALPRKK</sequence>
<evidence type="ECO:0000313" key="3">
    <source>
        <dbReference type="Proteomes" id="UP000054007"/>
    </source>
</evidence>
<organism evidence="2 3">
    <name type="scientific">Cylindrobasidium torrendii FP15055 ss-10</name>
    <dbReference type="NCBI Taxonomy" id="1314674"/>
    <lineage>
        <taxon>Eukaryota</taxon>
        <taxon>Fungi</taxon>
        <taxon>Dikarya</taxon>
        <taxon>Basidiomycota</taxon>
        <taxon>Agaricomycotina</taxon>
        <taxon>Agaricomycetes</taxon>
        <taxon>Agaricomycetidae</taxon>
        <taxon>Agaricales</taxon>
        <taxon>Marasmiineae</taxon>
        <taxon>Physalacriaceae</taxon>
        <taxon>Cylindrobasidium</taxon>
    </lineage>
</organism>
<gene>
    <name evidence="2" type="ORF">CYLTODRAFT_102492</name>
</gene>
<feature type="region of interest" description="Disordered" evidence="1">
    <location>
        <begin position="124"/>
        <end position="143"/>
    </location>
</feature>
<dbReference type="EMBL" id="KN880638">
    <property type="protein sequence ID" value="KIY64398.1"/>
    <property type="molecule type" value="Genomic_DNA"/>
</dbReference>
<name>A0A0D7B197_9AGAR</name>
<evidence type="ECO:0000256" key="1">
    <source>
        <dbReference type="SAM" id="MobiDB-lite"/>
    </source>
</evidence>
<dbReference type="Proteomes" id="UP000054007">
    <property type="component" value="Unassembled WGS sequence"/>
</dbReference>
<evidence type="ECO:0000313" key="2">
    <source>
        <dbReference type="EMBL" id="KIY64398.1"/>
    </source>
</evidence>